<feature type="transmembrane region" description="Helical" evidence="12">
    <location>
        <begin position="352"/>
        <end position="376"/>
    </location>
</feature>
<keyword evidence="8 12" id="KW-1133">Transmembrane helix</keyword>
<protein>
    <recommendedName>
        <fullName evidence="12">Mannosyltransferase</fullName>
        <ecNumber evidence="12">2.4.1.-</ecNumber>
    </recommendedName>
</protein>
<comment type="subcellular location">
    <subcellularLocation>
        <location evidence="1 12">Endoplasmic reticulum membrane</location>
        <topology evidence="1 12">Multi-pass membrane protein</topology>
    </subcellularLocation>
</comment>
<dbReference type="EMBL" id="KE504140">
    <property type="protein sequence ID" value="EPT01710.1"/>
    <property type="molecule type" value="Genomic_DNA"/>
</dbReference>
<feature type="transmembrane region" description="Helical" evidence="12">
    <location>
        <begin position="271"/>
        <end position="292"/>
    </location>
</feature>
<evidence type="ECO:0000256" key="3">
    <source>
        <dbReference type="ARBA" id="ARBA00007063"/>
    </source>
</evidence>
<reference evidence="14 15" key="1">
    <citation type="journal article" date="2012" name="Science">
        <title>The Paleozoic origin of enzymatic lignin decomposition reconstructed from 31 fungal genomes.</title>
        <authorList>
            <person name="Floudas D."/>
            <person name="Binder M."/>
            <person name="Riley R."/>
            <person name="Barry K."/>
            <person name="Blanchette R.A."/>
            <person name="Henrissat B."/>
            <person name="Martinez A.T."/>
            <person name="Otillar R."/>
            <person name="Spatafora J.W."/>
            <person name="Yadav J.S."/>
            <person name="Aerts A."/>
            <person name="Benoit I."/>
            <person name="Boyd A."/>
            <person name="Carlson A."/>
            <person name="Copeland A."/>
            <person name="Coutinho P.M."/>
            <person name="de Vries R.P."/>
            <person name="Ferreira P."/>
            <person name="Findley K."/>
            <person name="Foster B."/>
            <person name="Gaskell J."/>
            <person name="Glotzer D."/>
            <person name="Gorecki P."/>
            <person name="Heitman J."/>
            <person name="Hesse C."/>
            <person name="Hori C."/>
            <person name="Igarashi K."/>
            <person name="Jurgens J.A."/>
            <person name="Kallen N."/>
            <person name="Kersten P."/>
            <person name="Kohler A."/>
            <person name="Kuees U."/>
            <person name="Kumar T.K.A."/>
            <person name="Kuo A."/>
            <person name="LaButti K."/>
            <person name="Larrondo L.F."/>
            <person name="Lindquist E."/>
            <person name="Ling A."/>
            <person name="Lombard V."/>
            <person name="Lucas S."/>
            <person name="Lundell T."/>
            <person name="Martin R."/>
            <person name="McLaughlin D.J."/>
            <person name="Morgenstern I."/>
            <person name="Morin E."/>
            <person name="Murat C."/>
            <person name="Nagy L.G."/>
            <person name="Nolan M."/>
            <person name="Ohm R.A."/>
            <person name="Patyshakuliyeva A."/>
            <person name="Rokas A."/>
            <person name="Ruiz-Duenas F.J."/>
            <person name="Sabat G."/>
            <person name="Salamov A."/>
            <person name="Samejima M."/>
            <person name="Schmutz J."/>
            <person name="Slot J.C."/>
            <person name="St John F."/>
            <person name="Stenlid J."/>
            <person name="Sun H."/>
            <person name="Sun S."/>
            <person name="Syed K."/>
            <person name="Tsang A."/>
            <person name="Wiebenga A."/>
            <person name="Young D."/>
            <person name="Pisabarro A."/>
            <person name="Eastwood D.C."/>
            <person name="Martin F."/>
            <person name="Cullen D."/>
            <person name="Grigoriev I.V."/>
            <person name="Hibbett D.S."/>
        </authorList>
    </citation>
    <scope>NUCLEOTIDE SEQUENCE</scope>
    <source>
        <strain evidence="15">FP-58527</strain>
    </source>
</reference>
<dbReference type="PANTHER" id="PTHR22760:SF1">
    <property type="entry name" value="DOL-P-MAN:MAN(7)GLCNAC(2)-PP-DOL ALPHA-1,6-MANNOSYLTRANSFERASE"/>
    <property type="match status" value="1"/>
</dbReference>
<keyword evidence="5" id="KW-0808">Transferase</keyword>
<dbReference type="Pfam" id="PF03901">
    <property type="entry name" value="Glyco_transf_22"/>
    <property type="match status" value="1"/>
</dbReference>
<evidence type="ECO:0000256" key="11">
    <source>
        <dbReference type="ARBA" id="ARBA00048899"/>
    </source>
</evidence>
<dbReference type="PANTHER" id="PTHR22760">
    <property type="entry name" value="GLYCOSYLTRANSFERASE"/>
    <property type="match status" value="1"/>
</dbReference>
<dbReference type="InterPro" id="IPR005599">
    <property type="entry name" value="GPI_mannosylTrfase"/>
</dbReference>
<evidence type="ECO:0000256" key="7">
    <source>
        <dbReference type="ARBA" id="ARBA00022824"/>
    </source>
</evidence>
<evidence type="ECO:0000256" key="13">
    <source>
        <dbReference type="SAM" id="SignalP"/>
    </source>
</evidence>
<dbReference type="GO" id="GO:0005789">
    <property type="term" value="C:endoplasmic reticulum membrane"/>
    <property type="evidence" value="ECO:0007669"/>
    <property type="project" value="UniProtKB-SubCell"/>
</dbReference>
<dbReference type="STRING" id="743788.S8FU48"/>
<keyword evidence="6 12" id="KW-0812">Transmembrane</keyword>
<evidence type="ECO:0000256" key="4">
    <source>
        <dbReference type="ARBA" id="ARBA00022676"/>
    </source>
</evidence>
<sequence>MSFVLDLYLIGVPWLHVLLAPYTKVEESFNLHATHDVLMYGVKPDALQHYDHRVFPGAVPRTFIGSILLAWVASPVARAAAAAEMVSQKADLQVLVRLVLATVNALALCLLRRAVSHRFGRLVSWLFVAFTISQFHLPFWMGRTLPNMFALFPVNVALYYLVNRSPNSVRPSAPAFHRAIVLLTCTAAVFRSEVALLLGPLVLQGLLRRYTTFGTLLKVGFIAGTCSAVLTTLVDSYFWQDFPLWPELHGVFFNVVEGKSAEWGVLPYHTYFTSFLPKLLLGSLPLAAVGFLLDSRVRVLLFSHLCFIALLSCLGHKEWRFVVYVVPAFNIAAARGATWIMTRPKSKLLVRLSVLGTVGLIALNFAVTALLTLASIDNYPGGEALSMFNAYHANETHVHVHMSNLAAQTGASLFLHTHAPPFLSDLTAPPNRNWVYDKTEHLTPQLLTGSKEVTHVIAECDGGSSPLPAGFPSSYWRPVTSVSAFDRWEINPQLPEVAKRRGRGLVEILSVLVRPLEMVSSERLVVLERKG</sequence>
<gene>
    <name evidence="14" type="ORF">FOMPIDRAFT_133302</name>
</gene>
<dbReference type="UniPathway" id="UPA00378"/>
<evidence type="ECO:0000256" key="10">
    <source>
        <dbReference type="ARBA" id="ARBA00044721"/>
    </source>
</evidence>
<evidence type="ECO:0000256" key="1">
    <source>
        <dbReference type="ARBA" id="ARBA00004477"/>
    </source>
</evidence>
<keyword evidence="4 12" id="KW-0328">Glycosyltransferase</keyword>
<keyword evidence="9 12" id="KW-0472">Membrane</keyword>
<dbReference type="InParanoid" id="S8FU48"/>
<keyword evidence="15" id="KW-1185">Reference proteome</keyword>
<evidence type="ECO:0000256" key="12">
    <source>
        <dbReference type="RuleBase" id="RU363075"/>
    </source>
</evidence>
<feature type="transmembrane region" description="Helical" evidence="12">
    <location>
        <begin position="94"/>
        <end position="111"/>
    </location>
</feature>
<evidence type="ECO:0000256" key="2">
    <source>
        <dbReference type="ARBA" id="ARBA00004922"/>
    </source>
</evidence>
<feature type="transmembrane region" description="Helical" evidence="12">
    <location>
        <begin position="299"/>
        <end position="315"/>
    </location>
</feature>
<comment type="pathway">
    <text evidence="2">Protein modification; protein glycosylation.</text>
</comment>
<dbReference type="HOGENOM" id="CLU_008917_4_1_1"/>
<dbReference type="GO" id="GO:0052917">
    <property type="term" value="F:dol-P-Man:Man(7)GlcNAc(2)-PP-Dol alpha-1,6-mannosyltransferase activity"/>
    <property type="evidence" value="ECO:0007669"/>
    <property type="project" value="UniProtKB-EC"/>
</dbReference>
<accession>S8FU48</accession>
<evidence type="ECO:0000256" key="5">
    <source>
        <dbReference type="ARBA" id="ARBA00022679"/>
    </source>
</evidence>
<organism evidence="14 15">
    <name type="scientific">Fomitopsis schrenkii</name>
    <name type="common">Brown rot fungus</name>
    <dbReference type="NCBI Taxonomy" id="2126942"/>
    <lineage>
        <taxon>Eukaryota</taxon>
        <taxon>Fungi</taxon>
        <taxon>Dikarya</taxon>
        <taxon>Basidiomycota</taxon>
        <taxon>Agaricomycotina</taxon>
        <taxon>Agaricomycetes</taxon>
        <taxon>Polyporales</taxon>
        <taxon>Fomitopsis</taxon>
    </lineage>
</organism>
<feature type="transmembrane region" description="Helical" evidence="12">
    <location>
        <begin position="63"/>
        <end position="82"/>
    </location>
</feature>
<dbReference type="Proteomes" id="UP000015241">
    <property type="component" value="Unassembled WGS sequence"/>
</dbReference>
<dbReference type="OrthoDB" id="19039at2759"/>
<dbReference type="eggNOG" id="KOG2516">
    <property type="taxonomic scope" value="Eukaryota"/>
</dbReference>
<dbReference type="EC" id="2.4.1.-" evidence="12"/>
<evidence type="ECO:0000313" key="14">
    <source>
        <dbReference type="EMBL" id="EPT01710.1"/>
    </source>
</evidence>
<evidence type="ECO:0000256" key="9">
    <source>
        <dbReference type="ARBA" id="ARBA00023136"/>
    </source>
</evidence>
<evidence type="ECO:0000256" key="8">
    <source>
        <dbReference type="ARBA" id="ARBA00022989"/>
    </source>
</evidence>
<keyword evidence="13" id="KW-0732">Signal</keyword>
<feature type="transmembrane region" description="Helical" evidence="12">
    <location>
        <begin position="215"/>
        <end position="239"/>
    </location>
</feature>
<comment type="similarity">
    <text evidence="3 12">Belongs to the glycosyltransferase 22 family.</text>
</comment>
<evidence type="ECO:0000313" key="15">
    <source>
        <dbReference type="Proteomes" id="UP000015241"/>
    </source>
</evidence>
<feature type="chain" id="PRO_5004551367" description="Mannosyltransferase" evidence="13">
    <location>
        <begin position="20"/>
        <end position="531"/>
    </location>
</feature>
<dbReference type="GO" id="GO:0006487">
    <property type="term" value="P:protein N-linked glycosylation"/>
    <property type="evidence" value="ECO:0007669"/>
    <property type="project" value="TreeGrafter"/>
</dbReference>
<feature type="transmembrane region" description="Helical" evidence="12">
    <location>
        <begin position="321"/>
        <end position="340"/>
    </location>
</feature>
<proteinExistence type="inferred from homology"/>
<evidence type="ECO:0000256" key="6">
    <source>
        <dbReference type="ARBA" id="ARBA00022692"/>
    </source>
</evidence>
<feature type="signal peptide" evidence="13">
    <location>
        <begin position="1"/>
        <end position="19"/>
    </location>
</feature>
<name>S8FU48_FOMSC</name>
<dbReference type="FunCoup" id="S8FU48">
    <property type="interactions" value="175"/>
</dbReference>
<keyword evidence="7 12" id="KW-0256">Endoplasmic reticulum</keyword>
<comment type="catalytic activity">
    <reaction evidence="11">
        <text>an alpha-D-Man-(1-&gt;2)-alpha-D-Man-(1-&gt;2)-alpha-D-Man-(1-&gt;3)-[alpha-D-Man-(1-&gt;2)-alpha-D-Man-(1-&gt;3)-alpha-D-Man-(1-&gt;6)]-beta-D-Man-(1-&gt;4)-beta-D-GlcNAc-(1-&gt;4)-alpha-D-GlcNAc-diphospho-di-trans,poly-cis-dolichol + a di-trans,poly-cis-dolichyl beta-D-mannosyl phosphate = an alpha-D-Man-(1-&gt;2)-alpha-D-Man-(1-&gt;2)-alpha-D-Man-(1-&gt;3)-[alpha-D-Man-(1-&gt;2)-alpha-D-Man-(1-&gt;3)-[alpha-D-Man-(1-&gt;6)]-alpha-D-Man-(1-&gt;6)]-beta-D-Man-(1-&gt;4)-beta-D-GlcNAc-(1-&gt;4)-alpha-D-GlcNAc-diphospho-di-trans,poly-cis-dolichol + a di-trans,poly-cis-dolichyl phosphate + H(+)</text>
        <dbReference type="Rhea" id="RHEA:29535"/>
        <dbReference type="Rhea" id="RHEA-COMP:19498"/>
        <dbReference type="Rhea" id="RHEA-COMP:19501"/>
        <dbReference type="Rhea" id="RHEA-COMP:19518"/>
        <dbReference type="Rhea" id="RHEA-COMP:19519"/>
        <dbReference type="ChEBI" id="CHEBI:15378"/>
        <dbReference type="ChEBI" id="CHEBI:57683"/>
        <dbReference type="ChEBI" id="CHEBI:58211"/>
        <dbReference type="ChEBI" id="CHEBI:132517"/>
        <dbReference type="ChEBI" id="CHEBI:132519"/>
        <dbReference type="EC" id="2.4.1.260"/>
    </reaction>
    <physiologicalReaction direction="left-to-right" evidence="11">
        <dbReference type="Rhea" id="RHEA:29536"/>
    </physiologicalReaction>
</comment>
<comment type="function">
    <text evidence="10">Mannosyltransferase that operates in the biosynthetic pathway of dolichol-linked oligosaccharides, the glycan precursors employed in protein asparagine (N)-glycosylation. The assembly of dolichol-linked oligosaccharides begins on the cytosolic side of the endoplasmic reticulum membrane and finishes in its lumen. The sequential addition of sugars to dolichol pyrophosphate produces dolichol-linked oligosaccharides containing fourteen sugars, including two GlcNAcs, nine mannoses and three glucoses. Once assembled, the oligosaccharide is transferred from the lipid to nascent proteins by oligosaccharyltransferases. In the lumen of the endoplasmic reticulum, adds the eighth mannose residue in an alpha-1,6 linkage onto Man(7)GlcNAc(2)-PP-dolichol to produce Man(8)GlcNAc(2)-PP-dolichol.</text>
</comment>
<dbReference type="AlphaFoldDB" id="S8FU48"/>